<organism evidence="3 4">
    <name type="scientific">Bowmanella pacifica</name>
    <dbReference type="NCBI Taxonomy" id="502051"/>
    <lineage>
        <taxon>Bacteria</taxon>
        <taxon>Pseudomonadati</taxon>
        <taxon>Pseudomonadota</taxon>
        <taxon>Gammaproteobacteria</taxon>
        <taxon>Alteromonadales</taxon>
        <taxon>Alteromonadaceae</taxon>
        <taxon>Bowmanella</taxon>
    </lineage>
</organism>
<gene>
    <name evidence="3" type="ORF">GCM10010982_25710</name>
</gene>
<keyword evidence="4" id="KW-1185">Reference proteome</keyword>
<feature type="signal peptide" evidence="1">
    <location>
        <begin position="1"/>
        <end position="18"/>
    </location>
</feature>
<feature type="domain" description="DUF4397" evidence="2">
    <location>
        <begin position="35"/>
        <end position="119"/>
    </location>
</feature>
<dbReference type="RefSeq" id="WP_188695777.1">
    <property type="nucleotide sequence ID" value="NZ_BMLS01000004.1"/>
</dbReference>
<dbReference type="Pfam" id="PF14344">
    <property type="entry name" value="DUF4397"/>
    <property type="match status" value="1"/>
</dbReference>
<reference evidence="3" key="2">
    <citation type="submission" date="2020-09" db="EMBL/GenBank/DDBJ databases">
        <authorList>
            <person name="Sun Q."/>
            <person name="Zhou Y."/>
        </authorList>
    </citation>
    <scope>NUCLEOTIDE SEQUENCE</scope>
    <source>
        <strain evidence="3">CGMCC 1.7086</strain>
    </source>
</reference>
<keyword evidence="1" id="KW-0732">Signal</keyword>
<reference evidence="3" key="1">
    <citation type="journal article" date="2014" name="Int. J. Syst. Evol. Microbiol.">
        <title>Complete genome sequence of Corynebacterium casei LMG S-19264T (=DSM 44701T), isolated from a smear-ripened cheese.</title>
        <authorList>
            <consortium name="US DOE Joint Genome Institute (JGI-PGF)"/>
            <person name="Walter F."/>
            <person name="Albersmeier A."/>
            <person name="Kalinowski J."/>
            <person name="Ruckert C."/>
        </authorList>
    </citation>
    <scope>NUCLEOTIDE SEQUENCE</scope>
    <source>
        <strain evidence="3">CGMCC 1.7086</strain>
    </source>
</reference>
<dbReference type="AlphaFoldDB" id="A0A917YZY5"/>
<evidence type="ECO:0000313" key="4">
    <source>
        <dbReference type="Proteomes" id="UP000606935"/>
    </source>
</evidence>
<evidence type="ECO:0000256" key="1">
    <source>
        <dbReference type="SAM" id="SignalP"/>
    </source>
</evidence>
<proteinExistence type="predicted"/>
<comment type="caution">
    <text evidence="3">The sequence shown here is derived from an EMBL/GenBank/DDBJ whole genome shotgun (WGS) entry which is preliminary data.</text>
</comment>
<dbReference type="PROSITE" id="PS51257">
    <property type="entry name" value="PROKAR_LIPOPROTEIN"/>
    <property type="match status" value="1"/>
</dbReference>
<feature type="chain" id="PRO_5037863247" description="DUF4397 domain-containing protein" evidence="1">
    <location>
        <begin position="19"/>
        <end position="452"/>
    </location>
</feature>
<dbReference type="InterPro" id="IPR025510">
    <property type="entry name" value="DUF4397"/>
</dbReference>
<dbReference type="Proteomes" id="UP000606935">
    <property type="component" value="Unassembled WGS sequence"/>
</dbReference>
<dbReference type="EMBL" id="BMLS01000004">
    <property type="protein sequence ID" value="GGO70985.1"/>
    <property type="molecule type" value="Genomic_DNA"/>
</dbReference>
<evidence type="ECO:0000259" key="2">
    <source>
        <dbReference type="Pfam" id="PF14344"/>
    </source>
</evidence>
<accession>A0A917YZY5</accession>
<sequence length="452" mass="49894">MHFKALSLPLLVSASVLALSGCGGSSDDDSVYPSAYIQFYNGSPNSADTDLYLDDADLGSAAYGDASGLSTVDAGDATLTLKRTDASDKLVEVISKSVTLSDGQKSLFMLIGDYEAPTLVEHKFERQELTDHFILYAMSAVENTSYDLYMADAGAPFDDASKIDSLSFGEVVEGKYWDADSTNPNWDTGDYVVYLTEPGKTEVIYESPTMKFSYDTEYTMVVRQSAGTTQNNLSVDLVINSTSISSYKDVRAGAQYRVYNSLEAQSTNVSVKGTDTDNQDELVSRELGEFHSVKYGDYQISALTADNNYSFSNRLLTLNQGDAKTVVVYLNKDDKLTTLAFEESELPQVYEHEMNVVNLVKDYANIDIYFVRQDETVETAQYKVKRLGFANSEDISLPSDYFEIIALHDDNSGNQTLLYRTEALAIDEAVNYMVSIEPDVSSSSGYRVVLLH</sequence>
<name>A0A917YZY5_9ALTE</name>
<protein>
    <recommendedName>
        <fullName evidence="2">DUF4397 domain-containing protein</fullName>
    </recommendedName>
</protein>
<evidence type="ECO:0000313" key="3">
    <source>
        <dbReference type="EMBL" id="GGO70985.1"/>
    </source>
</evidence>